<proteinExistence type="predicted"/>
<dbReference type="PANTHER" id="PTHR34309:SF1">
    <property type="entry name" value="PROTEIN GLCG"/>
    <property type="match status" value="1"/>
</dbReference>
<name>A0A6N7YX47_9PSEU</name>
<dbReference type="EMBL" id="WMBA01000034">
    <property type="protein sequence ID" value="MTD56458.1"/>
    <property type="molecule type" value="Genomic_DNA"/>
</dbReference>
<gene>
    <name evidence="1" type="ORF">GKO32_21125</name>
</gene>
<dbReference type="InterPro" id="IPR052517">
    <property type="entry name" value="GlcG_carb_metab_protein"/>
</dbReference>
<protein>
    <submittedName>
        <fullName evidence="1">Heme-binding protein</fullName>
    </submittedName>
</protein>
<comment type="caution">
    <text evidence="1">The sequence shown here is derived from an EMBL/GenBank/DDBJ whole genome shotgun (WGS) entry which is preliminary data.</text>
</comment>
<keyword evidence="2" id="KW-1185">Reference proteome</keyword>
<dbReference type="SUPFAM" id="SSF143744">
    <property type="entry name" value="GlcG-like"/>
    <property type="match status" value="1"/>
</dbReference>
<dbReference type="AlphaFoldDB" id="A0A6N7YX47"/>
<accession>A0A6N7YX47</accession>
<dbReference type="InterPro" id="IPR005624">
    <property type="entry name" value="PduO/GlcC-like"/>
</dbReference>
<dbReference type="PANTHER" id="PTHR34309">
    <property type="entry name" value="SLR1406 PROTEIN"/>
    <property type="match status" value="1"/>
</dbReference>
<dbReference type="Proteomes" id="UP000440096">
    <property type="component" value="Unassembled WGS sequence"/>
</dbReference>
<evidence type="ECO:0000313" key="1">
    <source>
        <dbReference type="EMBL" id="MTD56458.1"/>
    </source>
</evidence>
<evidence type="ECO:0000313" key="2">
    <source>
        <dbReference type="Proteomes" id="UP000440096"/>
    </source>
</evidence>
<dbReference type="RefSeq" id="WP_154758610.1">
    <property type="nucleotide sequence ID" value="NZ_WMBA01000034.1"/>
</dbReference>
<dbReference type="Pfam" id="PF03928">
    <property type="entry name" value="HbpS-like"/>
    <property type="match status" value="1"/>
</dbReference>
<dbReference type="Gene3D" id="3.30.450.150">
    <property type="entry name" value="Haem-degrading domain"/>
    <property type="match status" value="1"/>
</dbReference>
<reference evidence="1 2" key="1">
    <citation type="submission" date="2019-11" db="EMBL/GenBank/DDBJ databases">
        <title>Draft genome of Amycolatopsis RM579.</title>
        <authorList>
            <person name="Duangmal K."/>
            <person name="Mingma R."/>
        </authorList>
    </citation>
    <scope>NUCLEOTIDE SEQUENCE [LARGE SCALE GENOMIC DNA]</scope>
    <source>
        <strain evidence="1 2">RM579</strain>
    </source>
</reference>
<dbReference type="InterPro" id="IPR038084">
    <property type="entry name" value="PduO/GlcC-like_sf"/>
</dbReference>
<sequence length="132" mass="13482">MSQLTLEHAQKLSAAACDKAREIGVAMTVAIVDAGGHLVSLTRMDGAPFVVTEIAIGKAYTAASFGMPTSDVAERFADRVQFTTAIQVATQGRFMLSKGGLPIVADGRTIGGIAASGGTGEQDVTVVQAALT</sequence>
<organism evidence="1 2">
    <name type="scientific">Amycolatopsis pithecellobii</name>
    <dbReference type="NCBI Taxonomy" id="664692"/>
    <lineage>
        <taxon>Bacteria</taxon>
        <taxon>Bacillati</taxon>
        <taxon>Actinomycetota</taxon>
        <taxon>Actinomycetes</taxon>
        <taxon>Pseudonocardiales</taxon>
        <taxon>Pseudonocardiaceae</taxon>
        <taxon>Amycolatopsis</taxon>
    </lineage>
</organism>
<dbReference type="OrthoDB" id="9815788at2"/>